<evidence type="ECO:0000313" key="2">
    <source>
        <dbReference type="EMBL" id="VXA54989.1"/>
    </source>
</evidence>
<dbReference type="EMBL" id="CABWKZ010000012">
    <property type="protein sequence ID" value="VXA54989.1"/>
    <property type="molecule type" value="Genomic_DNA"/>
</dbReference>
<reference evidence="2 4" key="2">
    <citation type="submission" date="2019-10" db="EMBL/GenBank/DDBJ databases">
        <authorList>
            <person name="Karimi E."/>
        </authorList>
    </citation>
    <scope>NUCLEOTIDE SEQUENCE [LARGE SCALE GENOMIC DNA]</scope>
    <source>
        <strain evidence="2">Acinetobacter sp. 8BE</strain>
    </source>
</reference>
<gene>
    <name evidence="2" type="ORF">ACI8B_20077</name>
    <name evidence="1" type="ORF">F993_03540</name>
</gene>
<organism evidence="2 4">
    <name type="scientific">Acinetobacter proteolyticus</name>
    <dbReference type="NCBI Taxonomy" id="1776741"/>
    <lineage>
        <taxon>Bacteria</taxon>
        <taxon>Pseudomonadati</taxon>
        <taxon>Pseudomonadota</taxon>
        <taxon>Gammaproteobacteria</taxon>
        <taxon>Moraxellales</taxon>
        <taxon>Moraxellaceae</taxon>
        <taxon>Acinetobacter</taxon>
    </lineage>
</organism>
<evidence type="ECO:0000313" key="1">
    <source>
        <dbReference type="EMBL" id="ENU21619.1"/>
    </source>
</evidence>
<reference evidence="1 3" key="1">
    <citation type="submission" date="2013-02" db="EMBL/GenBank/DDBJ databases">
        <title>The Genome Sequence of Acinetobacter sp. NIPH 809.</title>
        <authorList>
            <consortium name="The Broad Institute Genome Sequencing Platform"/>
            <consortium name="The Broad Institute Genome Sequencing Center for Infectious Disease"/>
            <person name="Cerqueira G."/>
            <person name="Feldgarden M."/>
            <person name="Courvalin P."/>
            <person name="Perichon B."/>
            <person name="Grillot-Courvalin C."/>
            <person name="Clermont D."/>
            <person name="Rocha E."/>
            <person name="Yoon E.-J."/>
            <person name="Nemec A."/>
            <person name="Walker B."/>
            <person name="Young S.K."/>
            <person name="Zeng Q."/>
            <person name="Gargeya S."/>
            <person name="Fitzgerald M."/>
            <person name="Haas B."/>
            <person name="Abouelleil A."/>
            <person name="Alvarado L."/>
            <person name="Arachchi H.M."/>
            <person name="Berlin A.M."/>
            <person name="Chapman S.B."/>
            <person name="Dewar J."/>
            <person name="Goldberg J."/>
            <person name="Griggs A."/>
            <person name="Gujja S."/>
            <person name="Hansen M."/>
            <person name="Howarth C."/>
            <person name="Imamovic A."/>
            <person name="Larimer J."/>
            <person name="McCowan C."/>
            <person name="Murphy C."/>
            <person name="Neiman D."/>
            <person name="Pearson M."/>
            <person name="Priest M."/>
            <person name="Roberts A."/>
            <person name="Saif S."/>
            <person name="Shea T."/>
            <person name="Sisk P."/>
            <person name="Sykes S."/>
            <person name="Wortman J."/>
            <person name="Nusbaum C."/>
            <person name="Birren B."/>
        </authorList>
    </citation>
    <scope>NUCLEOTIDE SEQUENCE [LARGE SCALE GENOMIC DNA]</scope>
    <source>
        <strain evidence="1 3">NIPH 809</strain>
    </source>
</reference>
<protein>
    <submittedName>
        <fullName evidence="2">Uncharacterized protein</fullName>
    </submittedName>
</protein>
<dbReference type="AlphaFoldDB" id="A0A653K2G8"/>
<evidence type="ECO:0000313" key="4">
    <source>
        <dbReference type="Proteomes" id="UP000430404"/>
    </source>
</evidence>
<sequence>MTMRNKILTLIAAVVICLLAHSYDQYMGVMTTEQPIDLLGD</sequence>
<dbReference type="Proteomes" id="UP000430404">
    <property type="component" value="Unassembled WGS sequence"/>
</dbReference>
<dbReference type="EMBL" id="APOI01000030">
    <property type="protein sequence ID" value="ENU21619.1"/>
    <property type="molecule type" value="Genomic_DNA"/>
</dbReference>
<keyword evidence="3" id="KW-1185">Reference proteome</keyword>
<dbReference type="RefSeq" id="WP_004657046.1">
    <property type="nucleotide sequence ID" value="NZ_JBCNKA010000001.1"/>
</dbReference>
<accession>A0A653K2G8</accession>
<name>A0A653K2G8_9GAMM</name>
<dbReference type="Proteomes" id="UP000013034">
    <property type="component" value="Unassembled WGS sequence"/>
</dbReference>
<evidence type="ECO:0000313" key="3">
    <source>
        <dbReference type="Proteomes" id="UP000013034"/>
    </source>
</evidence>
<proteinExistence type="predicted"/>